<feature type="region of interest" description="Disordered" evidence="12">
    <location>
        <begin position="1"/>
        <end position="26"/>
    </location>
</feature>
<feature type="transmembrane region" description="Helical" evidence="13">
    <location>
        <begin position="424"/>
        <end position="446"/>
    </location>
</feature>
<feature type="domain" description="ABC transporter" evidence="14">
    <location>
        <begin position="40"/>
        <end position="284"/>
    </location>
</feature>
<dbReference type="InterPro" id="IPR046848">
    <property type="entry name" value="E_motif"/>
</dbReference>
<dbReference type="GO" id="GO:0140359">
    <property type="term" value="F:ABC-type transporter activity"/>
    <property type="evidence" value="ECO:0007669"/>
    <property type="project" value="InterPro"/>
</dbReference>
<feature type="repeat" description="PPR" evidence="11">
    <location>
        <begin position="740"/>
        <end position="770"/>
    </location>
</feature>
<dbReference type="NCBIfam" id="TIGR00756">
    <property type="entry name" value="PPR"/>
    <property type="match status" value="5"/>
</dbReference>
<dbReference type="GO" id="GO:0005524">
    <property type="term" value="F:ATP binding"/>
    <property type="evidence" value="ECO:0007669"/>
    <property type="project" value="UniProtKB-KW"/>
</dbReference>
<keyword evidence="16" id="KW-1185">Reference proteome</keyword>
<feature type="transmembrane region" description="Helical" evidence="13">
    <location>
        <begin position="391"/>
        <end position="412"/>
    </location>
</feature>
<dbReference type="InterPro" id="IPR003593">
    <property type="entry name" value="AAA+_ATPase"/>
</dbReference>
<dbReference type="GO" id="GO:0016020">
    <property type="term" value="C:membrane"/>
    <property type="evidence" value="ECO:0007669"/>
    <property type="project" value="UniProtKB-SubCell"/>
</dbReference>
<comment type="subcellular location">
    <subcellularLocation>
        <location evidence="1">Membrane</location>
        <topology evidence="1">Multi-pass membrane protein</topology>
    </subcellularLocation>
</comment>
<evidence type="ECO:0000256" key="9">
    <source>
        <dbReference type="ARBA" id="ARBA00022989"/>
    </source>
</evidence>
<feature type="transmembrane region" description="Helical" evidence="13">
    <location>
        <begin position="777"/>
        <end position="798"/>
    </location>
</feature>
<dbReference type="PROSITE" id="PS50893">
    <property type="entry name" value="ABC_TRANSPORTER_2"/>
    <property type="match status" value="1"/>
</dbReference>
<dbReference type="GO" id="GO:0016887">
    <property type="term" value="F:ATP hydrolysis activity"/>
    <property type="evidence" value="ECO:0007669"/>
    <property type="project" value="InterPro"/>
</dbReference>
<keyword evidence="9 13" id="KW-1133">Transmembrane helix</keyword>
<dbReference type="EMBL" id="CAMGYJ010000005">
    <property type="protein sequence ID" value="CAI0412517.1"/>
    <property type="molecule type" value="Genomic_DNA"/>
</dbReference>
<keyword evidence="3" id="KW-0813">Transport</keyword>
<dbReference type="InterPro" id="IPR046960">
    <property type="entry name" value="PPR_At4g14850-like_plant"/>
</dbReference>
<evidence type="ECO:0000256" key="5">
    <source>
        <dbReference type="ARBA" id="ARBA00022692"/>
    </source>
</evidence>
<keyword evidence="5 13" id="KW-0812">Transmembrane</keyword>
<dbReference type="InterPro" id="IPR043926">
    <property type="entry name" value="ABCG_dom"/>
</dbReference>
<dbReference type="InterPro" id="IPR003439">
    <property type="entry name" value="ABC_transporter-like_ATP-bd"/>
</dbReference>
<dbReference type="PANTHER" id="PTHR47926">
    <property type="entry name" value="PENTATRICOPEPTIDE REPEAT-CONTAINING PROTEIN"/>
    <property type="match status" value="1"/>
</dbReference>
<dbReference type="GO" id="GO:0003723">
    <property type="term" value="F:RNA binding"/>
    <property type="evidence" value="ECO:0007669"/>
    <property type="project" value="InterPro"/>
</dbReference>
<dbReference type="FunFam" id="1.25.40.10:FF:000344">
    <property type="entry name" value="Pentatricopeptide repeat-containing protein"/>
    <property type="match status" value="1"/>
</dbReference>
<feature type="repeat" description="PPR" evidence="11">
    <location>
        <begin position="1074"/>
        <end position="1110"/>
    </location>
</feature>
<feature type="transmembrane region" description="Helical" evidence="13">
    <location>
        <begin position="466"/>
        <end position="490"/>
    </location>
</feature>
<feature type="transmembrane region" description="Helical" evidence="13">
    <location>
        <begin position="530"/>
        <end position="554"/>
    </location>
</feature>
<keyword evidence="8" id="KW-0067">ATP-binding</keyword>
<dbReference type="GO" id="GO:0009451">
    <property type="term" value="P:RNA modification"/>
    <property type="evidence" value="ECO:0007669"/>
    <property type="project" value="InterPro"/>
</dbReference>
<evidence type="ECO:0000256" key="2">
    <source>
        <dbReference type="ARBA" id="ARBA00005814"/>
    </source>
</evidence>
<dbReference type="InterPro" id="IPR002885">
    <property type="entry name" value="PPR_rpt"/>
</dbReference>
<dbReference type="Pfam" id="PF01535">
    <property type="entry name" value="PPR"/>
    <property type="match status" value="3"/>
</dbReference>
<dbReference type="PANTHER" id="PTHR47926:SF344">
    <property type="entry name" value="OS07G0636900 PROTEIN"/>
    <property type="match status" value="1"/>
</dbReference>
<feature type="repeat" description="PPR" evidence="11">
    <location>
        <begin position="771"/>
        <end position="805"/>
    </location>
</feature>
<dbReference type="Pfam" id="PF13041">
    <property type="entry name" value="PPR_2"/>
    <property type="match status" value="4"/>
</dbReference>
<evidence type="ECO:0000256" key="4">
    <source>
        <dbReference type="ARBA" id="ARBA00022553"/>
    </source>
</evidence>
<dbReference type="Gene3D" id="1.25.40.10">
    <property type="entry name" value="Tetratricopeptide repeat domain"/>
    <property type="match status" value="5"/>
</dbReference>
<evidence type="ECO:0000256" key="10">
    <source>
        <dbReference type="ARBA" id="ARBA00023136"/>
    </source>
</evidence>
<evidence type="ECO:0000256" key="6">
    <source>
        <dbReference type="ARBA" id="ARBA00022737"/>
    </source>
</evidence>
<dbReference type="InterPro" id="IPR027417">
    <property type="entry name" value="P-loop_NTPase"/>
</dbReference>
<dbReference type="InterPro" id="IPR013525">
    <property type="entry name" value="ABC2_TM"/>
</dbReference>
<dbReference type="Pfam" id="PF01061">
    <property type="entry name" value="ABC2_membrane"/>
    <property type="match status" value="1"/>
</dbReference>
<name>A0AAV0JSQ7_9ROSI</name>
<dbReference type="InterPro" id="IPR046849">
    <property type="entry name" value="E2_motif"/>
</dbReference>
<keyword evidence="10 13" id="KW-0472">Membrane</keyword>
<evidence type="ECO:0000259" key="14">
    <source>
        <dbReference type="PROSITE" id="PS50893"/>
    </source>
</evidence>
<dbReference type="SUPFAM" id="SSF48452">
    <property type="entry name" value="TPR-like"/>
    <property type="match status" value="1"/>
</dbReference>
<dbReference type="PROSITE" id="PS51375">
    <property type="entry name" value="PPR"/>
    <property type="match status" value="6"/>
</dbReference>
<evidence type="ECO:0000256" key="8">
    <source>
        <dbReference type="ARBA" id="ARBA00022840"/>
    </source>
</evidence>
<dbReference type="GO" id="GO:0009651">
    <property type="term" value="P:response to salt stress"/>
    <property type="evidence" value="ECO:0007669"/>
    <property type="project" value="UniProtKB-ARBA"/>
</dbReference>
<dbReference type="Pfam" id="PF00005">
    <property type="entry name" value="ABC_tran"/>
    <property type="match status" value="1"/>
</dbReference>
<dbReference type="CDD" id="cd03213">
    <property type="entry name" value="ABCG_EPDR"/>
    <property type="match status" value="1"/>
</dbReference>
<keyword evidence="4" id="KW-0597">Phosphoprotein</keyword>
<evidence type="ECO:0000313" key="16">
    <source>
        <dbReference type="Proteomes" id="UP001154282"/>
    </source>
</evidence>
<dbReference type="FunFam" id="3.40.50.300:FF:000504">
    <property type="entry name" value="ABC transporter G family member 11"/>
    <property type="match status" value="1"/>
</dbReference>
<feature type="repeat" description="PPR" evidence="11">
    <location>
        <begin position="872"/>
        <end position="906"/>
    </location>
</feature>
<dbReference type="Proteomes" id="UP001154282">
    <property type="component" value="Unassembled WGS sequence"/>
</dbReference>
<dbReference type="FunFam" id="1.25.40.10:FF:000381">
    <property type="entry name" value="Pentatricopeptide repeat-containing protein"/>
    <property type="match status" value="2"/>
</dbReference>
<dbReference type="SMART" id="SM00382">
    <property type="entry name" value="AAA"/>
    <property type="match status" value="1"/>
</dbReference>
<dbReference type="InterPro" id="IPR011990">
    <property type="entry name" value="TPR-like_helical_dom_sf"/>
</dbReference>
<feature type="transmembrane region" description="Helical" evidence="13">
    <location>
        <begin position="561"/>
        <end position="580"/>
    </location>
</feature>
<proteinExistence type="inferred from homology"/>
<dbReference type="Pfam" id="PF20431">
    <property type="entry name" value="E_motif"/>
    <property type="match status" value="1"/>
</dbReference>
<keyword evidence="6" id="KW-0677">Repeat</keyword>
<evidence type="ECO:0000256" key="7">
    <source>
        <dbReference type="ARBA" id="ARBA00022741"/>
    </source>
</evidence>
<dbReference type="InterPro" id="IPR017871">
    <property type="entry name" value="ABC_transporter-like_CS"/>
</dbReference>
<dbReference type="Pfam" id="PF19055">
    <property type="entry name" value="ABC2_membrane_7"/>
    <property type="match status" value="1"/>
</dbReference>
<evidence type="ECO:0000256" key="12">
    <source>
        <dbReference type="SAM" id="MobiDB-lite"/>
    </source>
</evidence>
<comment type="similarity">
    <text evidence="2">Belongs to the ABC transporter superfamily. ABCG family. Eye pigment precursor importer (TC 3.A.1.204) subfamily.</text>
</comment>
<sequence>MEIEQISSGDGDGHLAGTCHATEGGASKEAGDVAAEAAYLVWEDLSVVLPNFGDGPTRRLLDRLNGYAEPGKIKAVMGPSGSGKTTLLDALAGRLPGNVVMTGNILLNGKKKRLNYGGVGYVRQENTLLGTLTVRETIKYSAHLRLPSTMKKEEIDDITEGTIAEMGLQDCADRSIGNWHLRGISGGEKKRLSIALEILTKPHLLFLDEPTTGLDSASAFFVVQTLKNIAKDGRTIISSIHQPSSEVFALFDDLCLLSGGETVYSGEAKMAAEFLAQAGFPCPIRRNPSDHFLRCINSDFDQIKLPLMGSKQDIGKPLESSTYLPTGEIKAMLIKQYRPSNYAAREKERMKEILVTKGSAIKRKVTRQANWSKQLCTLTQRSHVNMRRDLGYYWVRIGIYVVLSVCVGTIFFDIGTSGSIFTRGAYAGFISGFMTFMSIGGFPSFIEELKVFHEERLNRHYGVGVYILSNFFSSFPYLIVMSLSTSSITYYMVKSSAGFSGFVFIFLDLLSCTATVESCMMTIASLVPNYLMGIVIGACYIGILMMTSGFFRFLPDLPKVLWRYPISYVNFAVWGLQGAYKNDMIGQEFEALVPGGPKLKGEVFLTTMLGVNIGYSKWWDLAAVAVILIAFRLAFYAILKLKERSSPLLREIYTKRTLHHLKKKRPSFRISSSARFPSKRHQQVLHSLSSQEAYAQMEAHGGTPDSSTLPLVFKACSRLNAVEKGRRIHGVIQDTDLIRDVRVQTAVIDFYCKCGFVHEADQVFDEMRQRDLVSWNAMIAGYVGCGYFVEAIGLFRMMQKEGFQLNSRTLVQLLLACKGVSELRLGKEIHGYCLRNGCFDRDPHVGTALVVFYLNFDVEVSGLVFDLMEVRSSVSWNAMMTGYFDAGYPLMALELFVQMLMLGVQLDFVTTLAAVQACSEFGCLRLGMQIHQMATKLGNCSDLFILNALLNMYTELGSLHSASKIFDSTRVRDVALWNSMIAAHIEYGYREEAIDLFIRMRTETGEDARTLVILFSSCREAVDGLERGRALHAHALKLGIRMDVAVGNALLSMYADLNRLEAAKKVFSDMEEVDVVSYNYLISALASNNYKDEAWELFGAMMLQQSEIMPNSYTMVSLLSCCGDETYLNVGRSIHGLVIKHGINIDPALNTALADTYMICGDEETARNLFEVCSRRDLISWNAMITAYVRKNQTDEALSLLSRMITEVEPNSITIINILSACTDLANLPRGQQIHAYAARRFSPLEFHLSLANAFITMYARCGSLQGAENIFRTLQERNIISWNAMISGYATNGSSDDAIQALMDMLEEGFQPNGLTFLSVLSACRHGGLIRKGLQIFSFMVRDLKLTPQLAHYGCIVDLLVRGGFLQEAREFIDSMPVEPDASIWRSLLSGCRIHCDPEMAASVFRKLVDLEPMNPGNYVLLANIYAAAGLWSEVRNVRALLKDKGLKKPPGISWIILGGQVHSFAAGDTSHPSSVEIYANLNSLLDQFFRSDFQVFHQG</sequence>
<comment type="caution">
    <text evidence="15">The sequence shown here is derived from an EMBL/GenBank/DDBJ whole genome shotgun (WGS) entry which is preliminary data.</text>
</comment>
<feature type="repeat" description="PPR" evidence="11">
    <location>
        <begin position="1279"/>
        <end position="1313"/>
    </location>
</feature>
<evidence type="ECO:0000313" key="15">
    <source>
        <dbReference type="EMBL" id="CAI0412517.1"/>
    </source>
</evidence>
<gene>
    <name evidence="15" type="ORF">LITE_LOCUS15579</name>
</gene>
<dbReference type="SUPFAM" id="SSF52540">
    <property type="entry name" value="P-loop containing nucleoside triphosphate hydrolases"/>
    <property type="match status" value="1"/>
</dbReference>
<evidence type="ECO:0000256" key="13">
    <source>
        <dbReference type="SAM" id="Phobius"/>
    </source>
</evidence>
<evidence type="ECO:0000256" key="11">
    <source>
        <dbReference type="PROSITE-ProRule" id="PRU00708"/>
    </source>
</evidence>
<feature type="transmembrane region" description="Helical" evidence="13">
    <location>
        <begin position="618"/>
        <end position="639"/>
    </location>
</feature>
<dbReference type="PROSITE" id="PS00211">
    <property type="entry name" value="ABC_TRANSPORTER_1"/>
    <property type="match status" value="1"/>
</dbReference>
<dbReference type="Gene3D" id="3.40.50.300">
    <property type="entry name" value="P-loop containing nucleotide triphosphate hydrolases"/>
    <property type="match status" value="1"/>
</dbReference>
<organism evidence="15 16">
    <name type="scientific">Linum tenue</name>
    <dbReference type="NCBI Taxonomy" id="586396"/>
    <lineage>
        <taxon>Eukaryota</taxon>
        <taxon>Viridiplantae</taxon>
        <taxon>Streptophyta</taxon>
        <taxon>Embryophyta</taxon>
        <taxon>Tracheophyta</taxon>
        <taxon>Spermatophyta</taxon>
        <taxon>Magnoliopsida</taxon>
        <taxon>eudicotyledons</taxon>
        <taxon>Gunneridae</taxon>
        <taxon>Pentapetalae</taxon>
        <taxon>rosids</taxon>
        <taxon>fabids</taxon>
        <taxon>Malpighiales</taxon>
        <taxon>Linaceae</taxon>
        <taxon>Linum</taxon>
    </lineage>
</organism>
<dbReference type="FunFam" id="1.25.40.10:FF:000184">
    <property type="entry name" value="Pentatricopeptide repeat-containing protein, chloroplastic"/>
    <property type="match status" value="1"/>
</dbReference>
<evidence type="ECO:0000256" key="1">
    <source>
        <dbReference type="ARBA" id="ARBA00004141"/>
    </source>
</evidence>
<evidence type="ECO:0000256" key="3">
    <source>
        <dbReference type="ARBA" id="ARBA00022448"/>
    </source>
</evidence>
<feature type="transmembrane region" description="Helical" evidence="13">
    <location>
        <begin position="502"/>
        <end position="524"/>
    </location>
</feature>
<reference evidence="15" key="1">
    <citation type="submission" date="2022-08" db="EMBL/GenBank/DDBJ databases">
        <authorList>
            <person name="Gutierrez-Valencia J."/>
        </authorList>
    </citation>
    <scope>NUCLEOTIDE SEQUENCE</scope>
</reference>
<accession>A0AAV0JSQ7</accession>
<feature type="repeat" description="PPR" evidence="11">
    <location>
        <begin position="1177"/>
        <end position="1207"/>
    </location>
</feature>
<protein>
    <recommendedName>
        <fullName evidence="14">ABC transporter domain-containing protein</fullName>
    </recommendedName>
</protein>
<keyword evidence="7" id="KW-0547">Nucleotide-binding</keyword>
<dbReference type="Pfam" id="PF20430">
    <property type="entry name" value="Eplus_motif"/>
    <property type="match status" value="1"/>
</dbReference>